<dbReference type="GO" id="GO:0006508">
    <property type="term" value="P:proteolysis"/>
    <property type="evidence" value="ECO:0007669"/>
    <property type="project" value="UniProtKB-KW"/>
</dbReference>
<evidence type="ECO:0000259" key="11">
    <source>
        <dbReference type="Pfam" id="PF08496"/>
    </source>
</evidence>
<comment type="similarity">
    <text evidence="2">Belongs to the peptidase S49 family.</text>
</comment>
<evidence type="ECO:0000313" key="13">
    <source>
        <dbReference type="Proteomes" id="UP000254575"/>
    </source>
</evidence>
<dbReference type="SUPFAM" id="SSF52096">
    <property type="entry name" value="ClpP/crotonase"/>
    <property type="match status" value="1"/>
</dbReference>
<dbReference type="EMBL" id="UHIA01000004">
    <property type="protein sequence ID" value="SUO96589.1"/>
    <property type="molecule type" value="Genomic_DNA"/>
</dbReference>
<keyword evidence="3" id="KW-1003">Cell membrane</keyword>
<evidence type="ECO:0000313" key="12">
    <source>
        <dbReference type="EMBL" id="SUO96589.1"/>
    </source>
</evidence>
<keyword evidence="5" id="KW-0812">Transmembrane</keyword>
<dbReference type="Pfam" id="PF01343">
    <property type="entry name" value="Peptidase_S49"/>
    <property type="match status" value="1"/>
</dbReference>
<dbReference type="InterPro" id="IPR002142">
    <property type="entry name" value="Peptidase_S49"/>
</dbReference>
<dbReference type="InterPro" id="IPR047272">
    <property type="entry name" value="S49_SppA_C"/>
</dbReference>
<dbReference type="AlphaFoldDB" id="A0A380MVI4"/>
<dbReference type="Gene3D" id="3.90.226.10">
    <property type="entry name" value="2-enoyl-CoA Hydratase, Chain A, domain 1"/>
    <property type="match status" value="1"/>
</dbReference>
<dbReference type="InterPro" id="IPR029045">
    <property type="entry name" value="ClpP/crotonase-like_dom_sf"/>
</dbReference>
<dbReference type="CDD" id="cd07023">
    <property type="entry name" value="S49_Sppa_N_C"/>
    <property type="match status" value="1"/>
</dbReference>
<accession>A0A380MVI4</accession>
<evidence type="ECO:0000256" key="9">
    <source>
        <dbReference type="ARBA" id="ARBA00023136"/>
    </source>
</evidence>
<evidence type="ECO:0000256" key="1">
    <source>
        <dbReference type="ARBA" id="ARBA00004236"/>
    </source>
</evidence>
<protein>
    <submittedName>
        <fullName evidence="12">Probable protease sohB</fullName>
        <ecNumber evidence="12">3.4.21.-</ecNumber>
    </submittedName>
</protein>
<organism evidence="12 13">
    <name type="scientific">Suttonella indologenes</name>
    <dbReference type="NCBI Taxonomy" id="13276"/>
    <lineage>
        <taxon>Bacteria</taxon>
        <taxon>Pseudomonadati</taxon>
        <taxon>Pseudomonadota</taxon>
        <taxon>Gammaproteobacteria</taxon>
        <taxon>Cardiobacteriales</taxon>
        <taxon>Cardiobacteriaceae</taxon>
        <taxon>Suttonella</taxon>
    </lineage>
</organism>
<dbReference type="GO" id="GO:0005886">
    <property type="term" value="C:plasma membrane"/>
    <property type="evidence" value="ECO:0007669"/>
    <property type="project" value="UniProtKB-SubCell"/>
</dbReference>
<evidence type="ECO:0000256" key="6">
    <source>
        <dbReference type="ARBA" id="ARBA00022801"/>
    </source>
</evidence>
<proteinExistence type="inferred from homology"/>
<reference evidence="12 13" key="1">
    <citation type="submission" date="2018-06" db="EMBL/GenBank/DDBJ databases">
        <authorList>
            <consortium name="Pathogen Informatics"/>
            <person name="Doyle S."/>
        </authorList>
    </citation>
    <scope>NUCLEOTIDE SEQUENCE [LARGE SCALE GENOMIC DNA]</scope>
    <source>
        <strain evidence="12 13">NCTC10717</strain>
    </source>
</reference>
<keyword evidence="9" id="KW-0472">Membrane</keyword>
<evidence type="ECO:0000259" key="10">
    <source>
        <dbReference type="Pfam" id="PF01343"/>
    </source>
</evidence>
<evidence type="ECO:0000256" key="4">
    <source>
        <dbReference type="ARBA" id="ARBA00022670"/>
    </source>
</evidence>
<keyword evidence="13" id="KW-1185">Reference proteome</keyword>
<dbReference type="GO" id="GO:0004252">
    <property type="term" value="F:serine-type endopeptidase activity"/>
    <property type="evidence" value="ECO:0007669"/>
    <property type="project" value="InterPro"/>
</dbReference>
<feature type="domain" description="Peptidase S49" evidence="10">
    <location>
        <begin position="151"/>
        <end position="290"/>
    </location>
</feature>
<keyword evidence="4 12" id="KW-0645">Protease</keyword>
<keyword evidence="6 12" id="KW-0378">Hydrolase</keyword>
<evidence type="ECO:0000256" key="2">
    <source>
        <dbReference type="ARBA" id="ARBA00008683"/>
    </source>
</evidence>
<dbReference type="Gene3D" id="6.20.330.10">
    <property type="match status" value="1"/>
</dbReference>
<dbReference type="NCBIfam" id="NF008745">
    <property type="entry name" value="PRK11778.1"/>
    <property type="match status" value="1"/>
</dbReference>
<gene>
    <name evidence="12" type="primary">sohB_1</name>
    <name evidence="12" type="ORF">NCTC10717_01068</name>
</gene>
<evidence type="ECO:0000256" key="8">
    <source>
        <dbReference type="ARBA" id="ARBA00022989"/>
    </source>
</evidence>
<evidence type="ECO:0000256" key="5">
    <source>
        <dbReference type="ARBA" id="ARBA00022692"/>
    </source>
</evidence>
<dbReference type="OrthoDB" id="5614232at2"/>
<keyword evidence="8" id="KW-1133">Transmembrane helix</keyword>
<dbReference type="Proteomes" id="UP000254575">
    <property type="component" value="Unassembled WGS sequence"/>
</dbReference>
<comment type="subcellular location">
    <subcellularLocation>
        <location evidence="1">Cell membrane</location>
    </subcellularLocation>
</comment>
<name>A0A380MVI4_9GAMM</name>
<dbReference type="PANTHER" id="PTHR42987:SF4">
    <property type="entry name" value="PROTEASE SOHB-RELATED"/>
    <property type="match status" value="1"/>
</dbReference>
<evidence type="ECO:0000256" key="7">
    <source>
        <dbReference type="ARBA" id="ARBA00022825"/>
    </source>
</evidence>
<dbReference type="InterPro" id="IPR013703">
    <property type="entry name" value="Peptidase_S49_N_proteobac"/>
</dbReference>
<dbReference type="Pfam" id="PF08496">
    <property type="entry name" value="Peptidase_S49_N"/>
    <property type="match status" value="1"/>
</dbReference>
<sequence>MMEFWQAYALFFAKGLTAVVLLIVLVAAVVALKGGDDDDEENKLKITSLNDTFINWREQLYAQMLDKKAWKAREKALKKAEKAQDEAEKPRLFVLDFDGDVEASAVADLRDHISTILQVAEKTDKVLLRLESGGGFVHSYGLAASELARLRAKELSLVVAVDKIAASGGYMMACVGTEIIAAPFAIIGSVGVIGAVPNFHELLSRNHIQYEQHTAGEHKRNLTVFGKNTDEDRAQFKKELAETHDLFKNHIAAMRPQLDVEAIATGETWYGSQALAKGLIDRVQVSDDYLLEHIDSHQIWQISYEANESFIERIKGHIFGQWGRAQASAPLKSRFR</sequence>
<dbReference type="EC" id="3.4.21.-" evidence="12"/>
<dbReference type="PANTHER" id="PTHR42987">
    <property type="entry name" value="PEPTIDASE S49"/>
    <property type="match status" value="1"/>
</dbReference>
<feature type="domain" description="Peptidase S49 N-terminal proteobacteria" evidence="11">
    <location>
        <begin position="3"/>
        <end position="147"/>
    </location>
</feature>
<evidence type="ECO:0000256" key="3">
    <source>
        <dbReference type="ARBA" id="ARBA00022475"/>
    </source>
</evidence>
<keyword evidence="7" id="KW-0720">Serine protease</keyword>